<organism evidence="1 2">
    <name type="scientific">Mycobacterium ulcerans str. Harvey</name>
    <dbReference type="NCBI Taxonomy" id="1299332"/>
    <lineage>
        <taxon>Bacteria</taxon>
        <taxon>Bacillati</taxon>
        <taxon>Actinomycetota</taxon>
        <taxon>Actinomycetes</taxon>
        <taxon>Mycobacteriales</taxon>
        <taxon>Mycobacteriaceae</taxon>
        <taxon>Mycobacterium</taxon>
        <taxon>Mycobacterium ulcerans group</taxon>
    </lineage>
</organism>
<protein>
    <submittedName>
        <fullName evidence="1">Uncharacterized protein</fullName>
    </submittedName>
</protein>
<evidence type="ECO:0000313" key="1">
    <source>
        <dbReference type="EMBL" id="EUA91324.1"/>
    </source>
</evidence>
<dbReference type="EMBL" id="JAOL01000090">
    <property type="protein sequence ID" value="EUA91324.1"/>
    <property type="molecule type" value="Genomic_DNA"/>
</dbReference>
<dbReference type="Proteomes" id="UP000020681">
    <property type="component" value="Unassembled WGS sequence"/>
</dbReference>
<sequence>MLIRRCAPLVAKKVSGDDGRRCLGGKLRWVAFRWFAVG</sequence>
<accession>A0ABP3AK77</accession>
<name>A0ABP3AK77_MYCUL</name>
<evidence type="ECO:0000313" key="2">
    <source>
        <dbReference type="Proteomes" id="UP000020681"/>
    </source>
</evidence>
<keyword evidence="2" id="KW-1185">Reference proteome</keyword>
<gene>
    <name evidence="1" type="ORF">I551_2152</name>
</gene>
<proteinExistence type="predicted"/>
<reference evidence="1 2" key="1">
    <citation type="submission" date="2014-01" db="EMBL/GenBank/DDBJ databases">
        <authorList>
            <person name="Dobos K."/>
            <person name="Lenaerts A."/>
            <person name="Ordway D."/>
            <person name="DeGroote M.A."/>
            <person name="Parker T."/>
            <person name="Sizemore C."/>
            <person name="Tallon L.J."/>
            <person name="Sadzewicz L.K."/>
            <person name="Sengamalay N."/>
            <person name="Fraser C.M."/>
            <person name="Hine E."/>
            <person name="Shefchek K.A."/>
            <person name="Das S.P."/>
            <person name="Tettelin H."/>
        </authorList>
    </citation>
    <scope>NUCLEOTIDE SEQUENCE [LARGE SCALE GENOMIC DNA]</scope>
    <source>
        <strain evidence="1 2">Harvey</strain>
    </source>
</reference>
<comment type="caution">
    <text evidence="1">The sequence shown here is derived from an EMBL/GenBank/DDBJ whole genome shotgun (WGS) entry which is preliminary data.</text>
</comment>